<accession>A0A0C2WBV1</accession>
<name>A0A0C2WBV1_AMAMK</name>
<proteinExistence type="predicted"/>
<dbReference type="HOGENOM" id="CLU_092523_5_1_1"/>
<dbReference type="SUPFAM" id="SSF56672">
    <property type="entry name" value="DNA/RNA polymerases"/>
    <property type="match status" value="1"/>
</dbReference>
<dbReference type="Proteomes" id="UP000054549">
    <property type="component" value="Unassembled WGS sequence"/>
</dbReference>
<dbReference type="InterPro" id="IPR043502">
    <property type="entry name" value="DNA/RNA_pol_sf"/>
</dbReference>
<dbReference type="STRING" id="946122.A0A0C2WBV1"/>
<reference evidence="1 2" key="1">
    <citation type="submission" date="2014-04" db="EMBL/GenBank/DDBJ databases">
        <title>Evolutionary Origins and Diversification of the Mycorrhizal Mutualists.</title>
        <authorList>
            <consortium name="DOE Joint Genome Institute"/>
            <consortium name="Mycorrhizal Genomics Consortium"/>
            <person name="Kohler A."/>
            <person name="Kuo A."/>
            <person name="Nagy L.G."/>
            <person name="Floudas D."/>
            <person name="Copeland A."/>
            <person name="Barry K.W."/>
            <person name="Cichocki N."/>
            <person name="Veneault-Fourrey C."/>
            <person name="LaButti K."/>
            <person name="Lindquist E.A."/>
            <person name="Lipzen A."/>
            <person name="Lundell T."/>
            <person name="Morin E."/>
            <person name="Murat C."/>
            <person name="Riley R."/>
            <person name="Ohm R."/>
            <person name="Sun H."/>
            <person name="Tunlid A."/>
            <person name="Henrissat B."/>
            <person name="Grigoriev I.V."/>
            <person name="Hibbett D.S."/>
            <person name="Martin F."/>
        </authorList>
    </citation>
    <scope>NUCLEOTIDE SEQUENCE [LARGE SCALE GENOMIC DNA]</scope>
    <source>
        <strain evidence="1 2">Koide BX008</strain>
    </source>
</reference>
<sequence length="109" mass="12323">MDTRTHYTDHHTFSFSLPFSSTLQIPPGIYNQVCEMIRTKIAAGVYEPSNSSYRSRWFCVVKKDGKLRIVHALEPLNAVTIQHSGVTPIPDHLAENFACRSCGAMLEHF</sequence>
<protein>
    <submittedName>
        <fullName evidence="1">Uncharacterized protein</fullName>
    </submittedName>
</protein>
<dbReference type="OrthoDB" id="5599163at2759"/>
<keyword evidence="2" id="KW-1185">Reference proteome</keyword>
<gene>
    <name evidence="1" type="ORF">M378DRAFT_93223</name>
</gene>
<dbReference type="Gene3D" id="3.10.10.10">
    <property type="entry name" value="HIV Type 1 Reverse Transcriptase, subunit A, domain 1"/>
    <property type="match status" value="1"/>
</dbReference>
<evidence type="ECO:0000313" key="2">
    <source>
        <dbReference type="Proteomes" id="UP000054549"/>
    </source>
</evidence>
<feature type="non-terminal residue" evidence="1">
    <location>
        <position position="109"/>
    </location>
</feature>
<dbReference type="EMBL" id="KN818994">
    <property type="protein sequence ID" value="KIL54046.1"/>
    <property type="molecule type" value="Genomic_DNA"/>
</dbReference>
<evidence type="ECO:0000313" key="1">
    <source>
        <dbReference type="EMBL" id="KIL54046.1"/>
    </source>
</evidence>
<dbReference type="AlphaFoldDB" id="A0A0C2WBV1"/>
<dbReference type="InParanoid" id="A0A0C2WBV1"/>
<organism evidence="1 2">
    <name type="scientific">Amanita muscaria (strain Koide BX008)</name>
    <dbReference type="NCBI Taxonomy" id="946122"/>
    <lineage>
        <taxon>Eukaryota</taxon>
        <taxon>Fungi</taxon>
        <taxon>Dikarya</taxon>
        <taxon>Basidiomycota</taxon>
        <taxon>Agaricomycotina</taxon>
        <taxon>Agaricomycetes</taxon>
        <taxon>Agaricomycetidae</taxon>
        <taxon>Agaricales</taxon>
        <taxon>Pluteineae</taxon>
        <taxon>Amanitaceae</taxon>
        <taxon>Amanita</taxon>
    </lineage>
</organism>